<gene>
    <name evidence="1" type="ORF">AVDCRST_MAG85-3426</name>
</gene>
<accession>A0A6J4TNS1</accession>
<dbReference type="EMBL" id="CADCVT010000375">
    <property type="protein sequence ID" value="CAA9528137.1"/>
    <property type="molecule type" value="Genomic_DNA"/>
</dbReference>
<evidence type="ECO:0000313" key="1">
    <source>
        <dbReference type="EMBL" id="CAA9528137.1"/>
    </source>
</evidence>
<sequence>MPLPPAAASSSTKTIWLLTAIVTVAVDAAPGFAIRYLNVSLPPAGGVDGGS</sequence>
<name>A0A6J4TNS1_9ACTN</name>
<dbReference type="AlphaFoldDB" id="A0A6J4TNS1"/>
<organism evidence="1">
    <name type="scientific">uncultured Solirubrobacteraceae bacterium</name>
    <dbReference type="NCBI Taxonomy" id="1162706"/>
    <lineage>
        <taxon>Bacteria</taxon>
        <taxon>Bacillati</taxon>
        <taxon>Actinomycetota</taxon>
        <taxon>Thermoleophilia</taxon>
        <taxon>Solirubrobacterales</taxon>
        <taxon>Solirubrobacteraceae</taxon>
        <taxon>environmental samples</taxon>
    </lineage>
</organism>
<reference evidence="1" key="1">
    <citation type="submission" date="2020-02" db="EMBL/GenBank/DDBJ databases">
        <authorList>
            <person name="Meier V. D."/>
        </authorList>
    </citation>
    <scope>NUCLEOTIDE SEQUENCE</scope>
    <source>
        <strain evidence="1">AVDCRST_MAG85</strain>
    </source>
</reference>
<proteinExistence type="predicted"/>
<protein>
    <submittedName>
        <fullName evidence="1">Uncharacterized protein</fullName>
    </submittedName>
</protein>